<comment type="caution">
    <text evidence="2">The sequence shown here is derived from an EMBL/GenBank/DDBJ whole genome shotgun (WGS) entry which is preliminary data.</text>
</comment>
<organism evidence="2 3">
    <name type="scientific">Rosenbergiella gaditana</name>
    <dbReference type="NCBI Taxonomy" id="2726987"/>
    <lineage>
        <taxon>Bacteria</taxon>
        <taxon>Pseudomonadati</taxon>
        <taxon>Pseudomonadota</taxon>
        <taxon>Gammaproteobacteria</taxon>
        <taxon>Enterobacterales</taxon>
        <taxon>Erwiniaceae</taxon>
        <taxon>Rosenbergiella</taxon>
    </lineage>
</organism>
<dbReference type="InterPro" id="IPR051044">
    <property type="entry name" value="MAG_DAG_Lipase"/>
</dbReference>
<reference evidence="2 3" key="1">
    <citation type="submission" date="2020-04" db="EMBL/GenBank/DDBJ databases">
        <title>Genome sequencing of Rosenbergiella species.</title>
        <authorList>
            <person name="Alvarez-Perez S."/>
            <person name="Lievens B."/>
        </authorList>
    </citation>
    <scope>NUCLEOTIDE SEQUENCE [LARGE SCALE GENOMIC DNA]</scope>
    <source>
        <strain evidence="2 3">S61</strain>
    </source>
</reference>
<dbReference type="Pfam" id="PF12146">
    <property type="entry name" value="Hydrolase_4"/>
    <property type="match status" value="1"/>
</dbReference>
<name>A0ABS5T0G3_9GAMM</name>
<dbReference type="Gene3D" id="3.40.50.1820">
    <property type="entry name" value="alpha/beta hydrolase"/>
    <property type="match status" value="1"/>
</dbReference>
<feature type="domain" description="Serine aminopeptidase S33" evidence="1">
    <location>
        <begin position="52"/>
        <end position="312"/>
    </location>
</feature>
<evidence type="ECO:0000259" key="1">
    <source>
        <dbReference type="Pfam" id="PF12146"/>
    </source>
</evidence>
<dbReference type="EC" id="3.1.1.5" evidence="2"/>
<keyword evidence="2" id="KW-0378">Hydrolase</keyword>
<dbReference type="PANTHER" id="PTHR11614">
    <property type="entry name" value="PHOSPHOLIPASE-RELATED"/>
    <property type="match status" value="1"/>
</dbReference>
<dbReference type="SUPFAM" id="SSF53474">
    <property type="entry name" value="alpha/beta-Hydrolases"/>
    <property type="match status" value="1"/>
</dbReference>
<dbReference type="Proteomes" id="UP000790096">
    <property type="component" value="Unassembled WGS sequence"/>
</dbReference>
<dbReference type="NCBIfam" id="NF008019">
    <property type="entry name" value="PRK10749.1"/>
    <property type="match status" value="1"/>
</dbReference>
<gene>
    <name evidence="2" type="primary">pldB</name>
    <name evidence="2" type="ORF">HH682_12575</name>
</gene>
<dbReference type="InterPro" id="IPR029058">
    <property type="entry name" value="AB_hydrolase_fold"/>
</dbReference>
<keyword evidence="3" id="KW-1185">Reference proteome</keyword>
<sequence length="334" mass="38274">MKKQQSQWTHREKSFSAFVTGPLLSFWRQRQERQFVGKEGVVIRYMRMTAAAHKKAILVVPGRSESYIKYPEVVWDLFNCGYDVFVIDHRGQGLSGRLLDDSQLGHVAQFSDYVDDLETLCELELSGSRYHQTFVLAHSMGGAIATLLSQRHPSLFTATALVAPMFGIVLPMPEWVVERILNWTATRPHLREGFAFGTGRWHATPFGINNLTHSRVRYQRNLRFYADQPELQLGGPTTHWVREAIFTGRYIESIAPELHHPVLLLQASEDQVVDNQAQDRFSLARNLAGFPCYGDHPQVMEGARHEILFEKDEIRAEALQKITEYFLTFNPNTV</sequence>
<evidence type="ECO:0000313" key="3">
    <source>
        <dbReference type="Proteomes" id="UP000790096"/>
    </source>
</evidence>
<dbReference type="RefSeq" id="WP_214237892.1">
    <property type="nucleotide sequence ID" value="NZ_JABBFR010000018.1"/>
</dbReference>
<accession>A0ABS5T0G3</accession>
<evidence type="ECO:0000313" key="2">
    <source>
        <dbReference type="EMBL" id="MBT0725238.1"/>
    </source>
</evidence>
<dbReference type="EMBL" id="JABBFR010000018">
    <property type="protein sequence ID" value="MBT0725238.1"/>
    <property type="molecule type" value="Genomic_DNA"/>
</dbReference>
<dbReference type="InterPro" id="IPR022742">
    <property type="entry name" value="Hydrolase_4"/>
</dbReference>
<protein>
    <submittedName>
        <fullName evidence="2">Lysophospholipase L2</fullName>
        <ecNumber evidence="2">3.1.1.5</ecNumber>
    </submittedName>
</protein>
<dbReference type="GO" id="GO:0004622">
    <property type="term" value="F:phosphatidylcholine lysophospholipase activity"/>
    <property type="evidence" value="ECO:0007669"/>
    <property type="project" value="UniProtKB-EC"/>
</dbReference>
<proteinExistence type="predicted"/>